<evidence type="ECO:0000313" key="1">
    <source>
        <dbReference type="EMBL" id="CAH1967920.1"/>
    </source>
</evidence>
<evidence type="ECO:0000313" key="2">
    <source>
        <dbReference type="Proteomes" id="UP001152888"/>
    </source>
</evidence>
<dbReference type="EMBL" id="CAKOFQ010006749">
    <property type="protein sequence ID" value="CAH1967920.1"/>
    <property type="molecule type" value="Genomic_DNA"/>
</dbReference>
<proteinExistence type="predicted"/>
<name>A0A9P0P420_ACAOB</name>
<dbReference type="Proteomes" id="UP001152888">
    <property type="component" value="Unassembled WGS sequence"/>
</dbReference>
<keyword evidence="2" id="KW-1185">Reference proteome</keyword>
<dbReference type="AlphaFoldDB" id="A0A9P0P420"/>
<reference evidence="1" key="1">
    <citation type="submission" date="2022-03" db="EMBL/GenBank/DDBJ databases">
        <authorList>
            <person name="Sayadi A."/>
        </authorList>
    </citation>
    <scope>NUCLEOTIDE SEQUENCE</scope>
</reference>
<organism evidence="1 2">
    <name type="scientific">Acanthoscelides obtectus</name>
    <name type="common">Bean weevil</name>
    <name type="synonym">Bruchus obtectus</name>
    <dbReference type="NCBI Taxonomy" id="200917"/>
    <lineage>
        <taxon>Eukaryota</taxon>
        <taxon>Metazoa</taxon>
        <taxon>Ecdysozoa</taxon>
        <taxon>Arthropoda</taxon>
        <taxon>Hexapoda</taxon>
        <taxon>Insecta</taxon>
        <taxon>Pterygota</taxon>
        <taxon>Neoptera</taxon>
        <taxon>Endopterygota</taxon>
        <taxon>Coleoptera</taxon>
        <taxon>Polyphaga</taxon>
        <taxon>Cucujiformia</taxon>
        <taxon>Chrysomeloidea</taxon>
        <taxon>Chrysomelidae</taxon>
        <taxon>Bruchinae</taxon>
        <taxon>Bruchini</taxon>
        <taxon>Acanthoscelides</taxon>
    </lineage>
</organism>
<comment type="caution">
    <text evidence="1">The sequence shown here is derived from an EMBL/GenBank/DDBJ whole genome shotgun (WGS) entry which is preliminary data.</text>
</comment>
<sequence length="83" mass="9777">MTRTIWVRHWLTSRENFGASTQLLTEMREEDIDSYKNHLPMMPYQFDELFSKVESAVQKQDTHMRNAIPAKVTLRYLATGDSL</sequence>
<protein>
    <submittedName>
        <fullName evidence="1">Uncharacterized protein</fullName>
    </submittedName>
</protein>
<gene>
    <name evidence="1" type="ORF">ACAOBT_LOCUS7608</name>
</gene>
<dbReference type="OrthoDB" id="8192237at2759"/>
<accession>A0A9P0P420</accession>